<dbReference type="EMBL" id="SHLC01000001">
    <property type="protein sequence ID" value="RZU65484.1"/>
    <property type="molecule type" value="Genomic_DNA"/>
</dbReference>
<feature type="transmembrane region" description="Helical" evidence="23">
    <location>
        <begin position="223"/>
        <end position="241"/>
    </location>
</feature>
<evidence type="ECO:0000256" key="23">
    <source>
        <dbReference type="SAM" id="Phobius"/>
    </source>
</evidence>
<keyword evidence="12" id="KW-0131">Cell cycle</keyword>
<evidence type="ECO:0000256" key="4">
    <source>
        <dbReference type="ARBA" id="ARBA00022618"/>
    </source>
</evidence>
<evidence type="ECO:0000256" key="1">
    <source>
        <dbReference type="ARBA" id="ARBA00004651"/>
    </source>
</evidence>
<feature type="region of interest" description="Disordered" evidence="22">
    <location>
        <begin position="1"/>
        <end position="22"/>
    </location>
</feature>
<comment type="subcellular location">
    <subcellularLocation>
        <location evidence="1">Cell membrane</location>
        <topology evidence="1">Multi-pass membrane protein</topology>
    </subcellularLocation>
</comment>
<feature type="transmembrane region" description="Helical" evidence="23">
    <location>
        <begin position="44"/>
        <end position="64"/>
    </location>
</feature>
<evidence type="ECO:0000256" key="22">
    <source>
        <dbReference type="SAM" id="MobiDB-lite"/>
    </source>
</evidence>
<keyword evidence="6" id="KW-0808">Transferase</keyword>
<feature type="transmembrane region" description="Helical" evidence="23">
    <location>
        <begin position="76"/>
        <end position="98"/>
    </location>
</feature>
<evidence type="ECO:0000256" key="13">
    <source>
        <dbReference type="ARBA" id="ARBA00023316"/>
    </source>
</evidence>
<evidence type="ECO:0000256" key="8">
    <source>
        <dbReference type="ARBA" id="ARBA00022960"/>
    </source>
</evidence>
<organism evidence="24 25">
    <name type="scientific">Microterricola gilva</name>
    <dbReference type="NCBI Taxonomy" id="393267"/>
    <lineage>
        <taxon>Bacteria</taxon>
        <taxon>Bacillati</taxon>
        <taxon>Actinomycetota</taxon>
        <taxon>Actinomycetes</taxon>
        <taxon>Micrococcales</taxon>
        <taxon>Microbacteriaceae</taxon>
        <taxon>Microterricola</taxon>
    </lineage>
</organism>
<keyword evidence="8" id="KW-0133">Cell shape</keyword>
<keyword evidence="13" id="KW-0961">Cell wall biogenesis/degradation</keyword>
<comment type="catalytic activity">
    <reaction evidence="20">
        <text>[GlcNAc-(1-&gt;4)-Mur2Ac(oyl-L-Ala-gamma-D-Glu-L-Lys-D-Ala-D-Ala)](n)-di-trans,octa-cis-undecaprenyl diphosphate + beta-D-GlcNAc-(1-&gt;4)-Mur2Ac(oyl-L-Ala-gamma-D-Glu-L-Lys-D-Ala-D-Ala)-di-trans,octa-cis-undecaprenyl diphosphate = [GlcNAc-(1-&gt;4)-Mur2Ac(oyl-L-Ala-gamma-D-Glu-L-Lys-D-Ala-D-Ala)](n+1)-di-trans,octa-cis-undecaprenyl diphosphate + di-trans,octa-cis-undecaprenyl diphosphate + H(+)</text>
        <dbReference type="Rhea" id="RHEA:23708"/>
        <dbReference type="Rhea" id="RHEA-COMP:9602"/>
        <dbReference type="Rhea" id="RHEA-COMP:9603"/>
        <dbReference type="ChEBI" id="CHEBI:15378"/>
        <dbReference type="ChEBI" id="CHEBI:58405"/>
        <dbReference type="ChEBI" id="CHEBI:60033"/>
        <dbReference type="ChEBI" id="CHEBI:78435"/>
        <dbReference type="EC" id="2.4.99.28"/>
    </reaction>
</comment>
<evidence type="ECO:0000256" key="16">
    <source>
        <dbReference type="ARBA" id="ARBA00038053"/>
    </source>
</evidence>
<dbReference type="GO" id="GO:0005886">
    <property type="term" value="C:plasma membrane"/>
    <property type="evidence" value="ECO:0007669"/>
    <property type="project" value="UniProtKB-SubCell"/>
</dbReference>
<dbReference type="Proteomes" id="UP000291483">
    <property type="component" value="Unassembled WGS sequence"/>
</dbReference>
<feature type="transmembrane region" description="Helical" evidence="23">
    <location>
        <begin position="177"/>
        <end position="195"/>
    </location>
</feature>
<name>A0A4Q8ALR1_9MICO</name>
<dbReference type="GO" id="GO:0032153">
    <property type="term" value="C:cell division site"/>
    <property type="evidence" value="ECO:0007669"/>
    <property type="project" value="TreeGrafter"/>
</dbReference>
<feature type="transmembrane region" description="Helical" evidence="23">
    <location>
        <begin position="352"/>
        <end position="371"/>
    </location>
</feature>
<feature type="transmembrane region" description="Helical" evidence="23">
    <location>
        <begin position="311"/>
        <end position="331"/>
    </location>
</feature>
<dbReference type="GO" id="GO:0051301">
    <property type="term" value="P:cell division"/>
    <property type="evidence" value="ECO:0007669"/>
    <property type="project" value="UniProtKB-KW"/>
</dbReference>
<feature type="compositionally biased region" description="Polar residues" evidence="22">
    <location>
        <begin position="1"/>
        <end position="11"/>
    </location>
</feature>
<dbReference type="PROSITE" id="PS00428">
    <property type="entry name" value="FTSW_RODA_SPOVE"/>
    <property type="match status" value="1"/>
</dbReference>
<evidence type="ECO:0000256" key="12">
    <source>
        <dbReference type="ARBA" id="ARBA00023306"/>
    </source>
</evidence>
<comment type="function">
    <text evidence="21">Peptidoglycan polymerase that is essential for cell division.</text>
</comment>
<dbReference type="OrthoDB" id="9768187at2"/>
<dbReference type="GO" id="GO:0008955">
    <property type="term" value="F:peptidoglycan glycosyltransferase activity"/>
    <property type="evidence" value="ECO:0007669"/>
    <property type="project" value="UniProtKB-EC"/>
</dbReference>
<dbReference type="GO" id="GO:0008360">
    <property type="term" value="P:regulation of cell shape"/>
    <property type="evidence" value="ECO:0007669"/>
    <property type="project" value="UniProtKB-KW"/>
</dbReference>
<keyword evidence="25" id="KW-1185">Reference proteome</keyword>
<dbReference type="EC" id="2.4.99.28" evidence="19"/>
<gene>
    <name evidence="24" type="ORF">EV379_1818</name>
</gene>
<feature type="transmembrane region" description="Helical" evidence="23">
    <location>
        <begin position="147"/>
        <end position="165"/>
    </location>
</feature>
<dbReference type="RefSeq" id="WP_130505833.1">
    <property type="nucleotide sequence ID" value="NZ_SHLC01000001.1"/>
</dbReference>
<evidence type="ECO:0000256" key="6">
    <source>
        <dbReference type="ARBA" id="ARBA00022679"/>
    </source>
</evidence>
<dbReference type="PANTHER" id="PTHR30474">
    <property type="entry name" value="CELL CYCLE PROTEIN"/>
    <property type="match status" value="1"/>
</dbReference>
<dbReference type="NCBIfam" id="TIGR02614">
    <property type="entry name" value="ftsW"/>
    <property type="match status" value="1"/>
</dbReference>
<dbReference type="GO" id="GO:0071555">
    <property type="term" value="P:cell wall organization"/>
    <property type="evidence" value="ECO:0007669"/>
    <property type="project" value="UniProtKB-KW"/>
</dbReference>
<evidence type="ECO:0000256" key="10">
    <source>
        <dbReference type="ARBA" id="ARBA00022989"/>
    </source>
</evidence>
<dbReference type="InterPro" id="IPR018365">
    <property type="entry name" value="Cell_cycle_FtsW-rel_CS"/>
</dbReference>
<proteinExistence type="inferred from homology"/>
<dbReference type="GO" id="GO:0015648">
    <property type="term" value="F:lipid-linked peptidoglycan transporter activity"/>
    <property type="evidence" value="ECO:0007669"/>
    <property type="project" value="TreeGrafter"/>
</dbReference>
<evidence type="ECO:0000313" key="25">
    <source>
        <dbReference type="Proteomes" id="UP000291483"/>
    </source>
</evidence>
<keyword evidence="5" id="KW-0328">Glycosyltransferase</keyword>
<keyword evidence="11 23" id="KW-0472">Membrane</keyword>
<evidence type="ECO:0000256" key="2">
    <source>
        <dbReference type="ARBA" id="ARBA00004752"/>
    </source>
</evidence>
<sequence length="431" mass="46011">MSNPPRVTSRPQAGAEGFEQEPSARAASARISLGRVFRAEGTNFYLLLGTTVFLVGFGLVMVLSSSSVESYLENQGFFGSFLKQSAFALFGIPMMLLVSRLPVAFWKWLAPFAMIGSSFLQALVVFTPLGVEVGGNKNWIDLGFVQFQPSELIKVSLVIWLGLIVSRKEEQLDDWKLGLAPILLTSGAAIGLVLLGDDLGTTFVLAAMLMGGLFFAGVRLRMLGMLVLGGGLLFAIMAVTSPSRVTRLMTFAGGCEDIAKQMNECWQSTHGDFALANGGILGAGLGNSKAKWSWLPAAHNDYIFAIIGEELGLLGAIVVLLLFVVLAIAFVRIMNASDDTFMRVATATTMSWMIGQAFMNMGIVLGVFPVFGVPLPLISAGGTALLTTLIGIGIVLSFARHTPEEREALGIPARRGLLGARRPSSTPHESS</sequence>
<reference evidence="24 25" key="1">
    <citation type="submission" date="2019-02" db="EMBL/GenBank/DDBJ databases">
        <title>Sequencing the genomes of 1000 actinobacteria strains.</title>
        <authorList>
            <person name="Klenk H.-P."/>
        </authorList>
    </citation>
    <scope>NUCLEOTIDE SEQUENCE [LARGE SCALE GENOMIC DNA]</scope>
    <source>
        <strain evidence="24 25">DSM 18319</strain>
    </source>
</reference>
<evidence type="ECO:0000256" key="7">
    <source>
        <dbReference type="ARBA" id="ARBA00022692"/>
    </source>
</evidence>
<dbReference type="InterPro" id="IPR013437">
    <property type="entry name" value="FtsW"/>
</dbReference>
<accession>A0A4Q8ALR1</accession>
<dbReference type="Pfam" id="PF01098">
    <property type="entry name" value="FTSW_RODA_SPOVE"/>
    <property type="match status" value="1"/>
</dbReference>
<evidence type="ECO:0000256" key="20">
    <source>
        <dbReference type="ARBA" id="ARBA00049902"/>
    </source>
</evidence>
<dbReference type="AlphaFoldDB" id="A0A4Q8ALR1"/>
<evidence type="ECO:0000256" key="21">
    <source>
        <dbReference type="ARBA" id="ARBA00049966"/>
    </source>
</evidence>
<feature type="transmembrane region" description="Helical" evidence="23">
    <location>
        <begin position="105"/>
        <end position="127"/>
    </location>
</feature>
<evidence type="ECO:0000313" key="24">
    <source>
        <dbReference type="EMBL" id="RZU65484.1"/>
    </source>
</evidence>
<dbReference type="GO" id="GO:0009252">
    <property type="term" value="P:peptidoglycan biosynthetic process"/>
    <property type="evidence" value="ECO:0007669"/>
    <property type="project" value="UniProtKB-KW"/>
</dbReference>
<evidence type="ECO:0000256" key="17">
    <source>
        <dbReference type="ARBA" id="ARBA00041185"/>
    </source>
</evidence>
<evidence type="ECO:0000256" key="3">
    <source>
        <dbReference type="ARBA" id="ARBA00022475"/>
    </source>
</evidence>
<evidence type="ECO:0000256" key="15">
    <source>
        <dbReference type="ARBA" id="ARBA00033270"/>
    </source>
</evidence>
<protein>
    <recommendedName>
        <fullName evidence="17">Probable peptidoglycan glycosyltransferase FtsW</fullName>
        <ecNumber evidence="19">2.4.99.28</ecNumber>
    </recommendedName>
    <alternativeName>
        <fullName evidence="18">Cell division protein FtsW</fullName>
    </alternativeName>
    <alternativeName>
        <fullName evidence="15">Cell wall polymerase</fullName>
    </alternativeName>
    <alternativeName>
        <fullName evidence="14">Peptidoglycan polymerase</fullName>
    </alternativeName>
</protein>
<keyword evidence="10 23" id="KW-1133">Transmembrane helix</keyword>
<evidence type="ECO:0000256" key="11">
    <source>
        <dbReference type="ARBA" id="ARBA00023136"/>
    </source>
</evidence>
<keyword evidence="3" id="KW-1003">Cell membrane</keyword>
<comment type="similarity">
    <text evidence="16">Belongs to the SEDS family. FtsW subfamily.</text>
</comment>
<comment type="caution">
    <text evidence="24">The sequence shown here is derived from an EMBL/GenBank/DDBJ whole genome shotgun (WGS) entry which is preliminary data.</text>
</comment>
<feature type="transmembrane region" description="Helical" evidence="23">
    <location>
        <begin position="201"/>
        <end position="218"/>
    </location>
</feature>
<dbReference type="InterPro" id="IPR001182">
    <property type="entry name" value="FtsW/RodA"/>
</dbReference>
<comment type="pathway">
    <text evidence="2">Cell wall biogenesis; peptidoglycan biosynthesis.</text>
</comment>
<evidence type="ECO:0000256" key="18">
    <source>
        <dbReference type="ARBA" id="ARBA00041418"/>
    </source>
</evidence>
<evidence type="ECO:0000256" key="5">
    <source>
        <dbReference type="ARBA" id="ARBA00022676"/>
    </source>
</evidence>
<keyword evidence="4 24" id="KW-0132">Cell division</keyword>
<evidence type="ECO:0000256" key="14">
    <source>
        <dbReference type="ARBA" id="ARBA00032370"/>
    </source>
</evidence>
<evidence type="ECO:0000256" key="19">
    <source>
        <dbReference type="ARBA" id="ARBA00044770"/>
    </source>
</evidence>
<keyword evidence="7 23" id="KW-0812">Transmembrane</keyword>
<evidence type="ECO:0000256" key="9">
    <source>
        <dbReference type="ARBA" id="ARBA00022984"/>
    </source>
</evidence>
<dbReference type="PANTHER" id="PTHR30474:SF2">
    <property type="entry name" value="PEPTIDOGLYCAN GLYCOSYLTRANSFERASE FTSW-RELATED"/>
    <property type="match status" value="1"/>
</dbReference>
<keyword evidence="9" id="KW-0573">Peptidoglycan synthesis</keyword>
<feature type="transmembrane region" description="Helical" evidence="23">
    <location>
        <begin position="377"/>
        <end position="399"/>
    </location>
</feature>